<evidence type="ECO:0000313" key="3">
    <source>
        <dbReference type="Proteomes" id="UP000182089"/>
    </source>
</evidence>
<protein>
    <submittedName>
        <fullName evidence="2">Acetyltransferase (GNAT) family protein</fullName>
    </submittedName>
</protein>
<dbReference type="Pfam" id="PF00583">
    <property type="entry name" value="Acetyltransf_1"/>
    <property type="match status" value="1"/>
</dbReference>
<dbReference type="InterPro" id="IPR000182">
    <property type="entry name" value="GNAT_dom"/>
</dbReference>
<proteinExistence type="predicted"/>
<dbReference type="EMBL" id="FOCC01000001">
    <property type="protein sequence ID" value="SEM30197.1"/>
    <property type="molecule type" value="Genomic_DNA"/>
</dbReference>
<dbReference type="InterPro" id="IPR016181">
    <property type="entry name" value="Acyl_CoA_acyltransferase"/>
</dbReference>
<evidence type="ECO:0000259" key="1">
    <source>
        <dbReference type="PROSITE" id="PS51186"/>
    </source>
</evidence>
<reference evidence="2 3" key="1">
    <citation type="submission" date="2016-10" db="EMBL/GenBank/DDBJ databases">
        <authorList>
            <person name="Varghese N."/>
            <person name="Submissions S."/>
        </authorList>
    </citation>
    <scope>NUCLEOTIDE SEQUENCE [LARGE SCALE GENOMIC DNA]</scope>
    <source>
        <strain evidence="2 3">WC1T17</strain>
    </source>
</reference>
<gene>
    <name evidence="2" type="ORF">SAMN05216431_10111</name>
</gene>
<dbReference type="SUPFAM" id="SSF55729">
    <property type="entry name" value="Acyl-CoA N-acyltransferases (Nat)"/>
    <property type="match status" value="1"/>
</dbReference>
<name>A0ABY1A8R9_9LACO</name>
<organism evidence="2 3">
    <name type="scientific">Ligilactobacillus ruminis</name>
    <dbReference type="NCBI Taxonomy" id="1623"/>
    <lineage>
        <taxon>Bacteria</taxon>
        <taxon>Bacillati</taxon>
        <taxon>Bacillota</taxon>
        <taxon>Bacilli</taxon>
        <taxon>Lactobacillales</taxon>
        <taxon>Lactobacillaceae</taxon>
        <taxon>Ligilactobacillus</taxon>
    </lineage>
</organism>
<accession>A0ABY1A8R9</accession>
<dbReference type="Proteomes" id="UP000182089">
    <property type="component" value="Unassembled WGS sequence"/>
</dbReference>
<dbReference type="PROSITE" id="PS51186">
    <property type="entry name" value="GNAT"/>
    <property type="match status" value="1"/>
</dbReference>
<sequence>MLISRLAFLLPYEVKMLQASDAEAILILQKGHPNYHTYLLDHPVTKADILTDLTSLPDRSRAADKFYLGFYQDKKLIALVDIVLSFPDNLSAWLGLIMVDQALVKQGIGQTIIKALKHALKREGFKQLLAAPFLDEAMQNFFAQAGFEVQGKILLGNKADGTPVVGLLQQTSLTD</sequence>
<dbReference type="Gene3D" id="3.40.630.30">
    <property type="match status" value="1"/>
</dbReference>
<feature type="domain" description="N-acetyltransferase" evidence="1">
    <location>
        <begin position="12"/>
        <end position="169"/>
    </location>
</feature>
<evidence type="ECO:0000313" key="2">
    <source>
        <dbReference type="EMBL" id="SEM30197.1"/>
    </source>
</evidence>
<comment type="caution">
    <text evidence="2">The sequence shown here is derived from an EMBL/GenBank/DDBJ whole genome shotgun (WGS) entry which is preliminary data.</text>
</comment>
<dbReference type="CDD" id="cd04301">
    <property type="entry name" value="NAT_SF"/>
    <property type="match status" value="1"/>
</dbReference>